<evidence type="ECO:0000259" key="2">
    <source>
        <dbReference type="PROSITE" id="PS51205"/>
    </source>
</evidence>
<dbReference type="Pfam" id="PF02204">
    <property type="entry name" value="VPS9"/>
    <property type="match status" value="1"/>
</dbReference>
<protein>
    <submittedName>
        <fullName evidence="3">UPF0507 protein</fullName>
    </submittedName>
</protein>
<evidence type="ECO:0000256" key="1">
    <source>
        <dbReference type="ARBA" id="ARBA00007428"/>
    </source>
</evidence>
<dbReference type="EMBL" id="LLZZ01000153">
    <property type="protein sequence ID" value="KTA98446.1"/>
    <property type="molecule type" value="Genomic_DNA"/>
</dbReference>
<dbReference type="InterPro" id="IPR051248">
    <property type="entry name" value="UPF0507/Ank_repeat_27"/>
</dbReference>
<dbReference type="Gene3D" id="1.25.40.20">
    <property type="entry name" value="Ankyrin repeat-containing domain"/>
    <property type="match status" value="2"/>
</dbReference>
<proteinExistence type="inferred from homology"/>
<name>A0A0W0CB54_CANGB</name>
<dbReference type="SUPFAM" id="SSF109993">
    <property type="entry name" value="VPS9 domain"/>
    <property type="match status" value="1"/>
</dbReference>
<dbReference type="GO" id="GO:0005770">
    <property type="term" value="C:late endosome"/>
    <property type="evidence" value="ECO:0007669"/>
    <property type="project" value="TreeGrafter"/>
</dbReference>
<dbReference type="Gene3D" id="1.20.1050.80">
    <property type="entry name" value="VPS9 domain"/>
    <property type="match status" value="1"/>
</dbReference>
<evidence type="ECO:0000313" key="4">
    <source>
        <dbReference type="EMBL" id="KTA98446.1"/>
    </source>
</evidence>
<dbReference type="GO" id="GO:0005769">
    <property type="term" value="C:early endosome"/>
    <property type="evidence" value="ECO:0007669"/>
    <property type="project" value="TreeGrafter"/>
</dbReference>
<dbReference type="PROSITE" id="PS51205">
    <property type="entry name" value="VPS9"/>
    <property type="match status" value="1"/>
</dbReference>
<evidence type="ECO:0000313" key="3">
    <source>
        <dbReference type="EMBL" id="KTA96820.1"/>
    </source>
</evidence>
<dbReference type="PANTHER" id="PTHR24170:SF1">
    <property type="entry name" value="DOMAIN PROTEIN, PUTATIVE (AFU_ORTHOLOGUE AFUA_1G09870)-RELATED"/>
    <property type="match status" value="1"/>
</dbReference>
<reference evidence="3 5" key="1">
    <citation type="submission" date="2015-10" db="EMBL/GenBank/DDBJ databases">
        <title>Draft genomes sequences of Candida glabrata isolates 1A, 1B, 2A, 2B, 3A and 3B.</title>
        <authorList>
            <person name="Haavelsrud O.E."/>
            <person name="Gaustad P."/>
        </authorList>
    </citation>
    <scope>NUCLEOTIDE SEQUENCE [LARGE SCALE GENOMIC DNA]</scope>
    <source>
        <strain evidence="3">910700640</strain>
    </source>
</reference>
<accession>A0A0W0CB54</accession>
<dbReference type="VEuPathDB" id="FungiDB:GWK60_L07601"/>
<dbReference type="InterPro" id="IPR003123">
    <property type="entry name" value="VPS9"/>
</dbReference>
<dbReference type="EMBL" id="LLZZ01000167">
    <property type="protein sequence ID" value="KTA96820.1"/>
    <property type="molecule type" value="Genomic_DNA"/>
</dbReference>
<dbReference type="InterPro" id="IPR036770">
    <property type="entry name" value="Ankyrin_rpt-contain_sf"/>
</dbReference>
<evidence type="ECO:0000313" key="5">
    <source>
        <dbReference type="Proteomes" id="UP000054886"/>
    </source>
</evidence>
<dbReference type="GO" id="GO:0045022">
    <property type="term" value="P:early endosome to late endosome transport"/>
    <property type="evidence" value="ECO:0007669"/>
    <property type="project" value="TreeGrafter"/>
</dbReference>
<feature type="domain" description="VPS9" evidence="2">
    <location>
        <begin position="301"/>
        <end position="467"/>
    </location>
</feature>
<dbReference type="VEuPathDB" id="FungiDB:GVI51_L07491"/>
<dbReference type="GO" id="GO:0005085">
    <property type="term" value="F:guanyl-nucleotide exchange factor activity"/>
    <property type="evidence" value="ECO:0007669"/>
    <property type="project" value="TreeGrafter"/>
</dbReference>
<comment type="similarity">
    <text evidence="1">Belongs to the UPF0507 family.</text>
</comment>
<dbReference type="VEuPathDB" id="FungiDB:B1J91_L07634g"/>
<dbReference type="AlphaFoldDB" id="A0A0W0CB54"/>
<dbReference type="GO" id="GO:0000149">
    <property type="term" value="F:SNARE binding"/>
    <property type="evidence" value="ECO:0007669"/>
    <property type="project" value="TreeGrafter"/>
</dbReference>
<organism evidence="3 5">
    <name type="scientific">Candida glabrata</name>
    <name type="common">Yeast</name>
    <name type="synonym">Torulopsis glabrata</name>
    <dbReference type="NCBI Taxonomy" id="5478"/>
    <lineage>
        <taxon>Eukaryota</taxon>
        <taxon>Fungi</taxon>
        <taxon>Dikarya</taxon>
        <taxon>Ascomycota</taxon>
        <taxon>Saccharomycotina</taxon>
        <taxon>Saccharomycetes</taxon>
        <taxon>Saccharomycetales</taxon>
        <taxon>Saccharomycetaceae</taxon>
        <taxon>Nakaseomyces</taxon>
    </lineage>
</organism>
<dbReference type="InterPro" id="IPR037191">
    <property type="entry name" value="VPS9_dom_sf"/>
</dbReference>
<dbReference type="SUPFAM" id="SSF48403">
    <property type="entry name" value="Ankyrin repeat"/>
    <property type="match status" value="1"/>
</dbReference>
<comment type="caution">
    <text evidence="3">The sequence shown here is derived from an EMBL/GenBank/DDBJ whole genome shotgun (WGS) entry which is preliminary data.</text>
</comment>
<dbReference type="GO" id="GO:0097422">
    <property type="term" value="C:tubular endosome"/>
    <property type="evidence" value="ECO:0007669"/>
    <property type="project" value="TreeGrafter"/>
</dbReference>
<dbReference type="Proteomes" id="UP000054886">
    <property type="component" value="Unassembled WGS sequence"/>
</dbReference>
<sequence>MTTHSNFQLPPLLNPLLNAICNCGEPNSSPLKKLYTQLGKKDQYLILVPPTELLLYYSDKESNSELHDLCYTPNFASAHILLLDATDTEVNNGDEAVLIKNIEKRYDVHFIKAMDQSWKFINWKNRVIYEFNKLGDQIKNRAKILDIESIPIFNNYMKTTDNTITIMYIDDVFLNGTLECNLRSDIDLLRSPSMRSIPTAKRPSLINKKSTDYENSKSKATFDSILRVNKHWSSKFEQHFQKFRILANQDDLPIDVFHNIIEEMHDEMVSDNLFKNIVDLRNIIYEYVELNLFDDIWKMILKMNKEVEIDLNPFGNISIYQVDSEFLSTEYSKFFLENVITAERNIKEASKSLQKIESASNYKSKANILIFTLRTLTGNKENDGYSSKNDDGNLSFFPLAIDADRLMNLFVLVTCRAQIKNLKCHLSYLQNFYNNDSDTKFGILGYALSTLEAVVCYFEQLKEKENYRKLIDFCNSNERLVKVLSSTKKYETNAALSFLRKYEGSLRYRDSLGQSLLALCIIHGRNDFLYHILNEYETLFPIEDLLADESIDGSTLLIQAVKHDNQYSASLLLNILKDNCTEIELIAYINRHDINKRTAGHFLTNELEVLKLMGKYINWVQKDNAGQTPLFTIFRSYDQDNYDEMVSQSMEYATNWYGLNGKNFNYLDHVDKKGNTLLHILKCNLPILLADKHINVNATNRSGQTPLMTSIRYKRTENIRDLLSDPRLRVDITQKNNALTAFDFSKDDEITHLLGEHELLNSPWLAVYAHTLKYTNSRWNLSLTVKLKDTPKTTNFTLKTLRGILRVVIKNNMTVFLPVQELVEDLISFNRIRFSELMRIKVLEMLPFISFCLSALVHIKVLDLNVFQTEENAIKWVKMNGSVDKKTNQTSDITPEDISMIQNFLKFNITEIERTKNKLEIAEKLSLFLRLKSKDLLNSNENYVTIVSQLSSKRFRSTLKYSAEDTKLLSVRAEKALLSKITYLKICAQKLHNHILSITTTMISNWWHIYGELLNAHKHYTRAFPELANVTTENRDLALHRMISNPKRIKLEERLSEKIKDITEQLNSVGHDIKQMHELAAEEVSRFIDLKTKFTLEYALQSYLTISKQEHIEKDRLHWEFQENKTVFKQ</sequence>
<dbReference type="VEuPathDB" id="FungiDB:CAGL0L07634g"/>
<dbReference type="PANTHER" id="PTHR24170">
    <property type="entry name" value="ANKYRIN REPEAT DOMAIN-CONTAINING PROTEIN 27"/>
    <property type="match status" value="1"/>
</dbReference>
<gene>
    <name evidence="4" type="ORF">AO440_005146</name>
    <name evidence="3" type="ORF">AO440_005389</name>
</gene>
<dbReference type="GO" id="GO:0030133">
    <property type="term" value="C:transport vesicle"/>
    <property type="evidence" value="ECO:0007669"/>
    <property type="project" value="TreeGrafter"/>
</dbReference>
<dbReference type="GO" id="GO:0005886">
    <property type="term" value="C:plasma membrane"/>
    <property type="evidence" value="ECO:0007669"/>
    <property type="project" value="TreeGrafter"/>
</dbReference>